<feature type="transmembrane region" description="Helical" evidence="2">
    <location>
        <begin position="181"/>
        <end position="200"/>
    </location>
</feature>
<gene>
    <name evidence="3" type="ORF">HG543_48475</name>
</gene>
<feature type="transmembrane region" description="Helical" evidence="2">
    <location>
        <begin position="454"/>
        <end position="472"/>
    </location>
</feature>
<feature type="transmembrane region" description="Helical" evidence="2">
    <location>
        <begin position="422"/>
        <end position="442"/>
    </location>
</feature>
<proteinExistence type="predicted"/>
<feature type="transmembrane region" description="Helical" evidence="2">
    <location>
        <begin position="157"/>
        <end position="175"/>
    </location>
</feature>
<feature type="transmembrane region" description="Helical" evidence="2">
    <location>
        <begin position="389"/>
        <end position="410"/>
    </location>
</feature>
<dbReference type="InterPro" id="IPR025291">
    <property type="entry name" value="DUF4153"/>
</dbReference>
<keyword evidence="4" id="KW-1185">Reference proteome</keyword>
<comment type="caution">
    <text evidence="3">The sequence shown here is derived from an EMBL/GenBank/DDBJ whole genome shotgun (WGS) entry which is preliminary data.</text>
</comment>
<feature type="compositionally biased region" description="Polar residues" evidence="1">
    <location>
        <begin position="1"/>
        <end position="14"/>
    </location>
</feature>
<organism evidence="3 4">
    <name type="scientific">Pyxidicoccus fallax</name>
    <dbReference type="NCBI Taxonomy" id="394095"/>
    <lineage>
        <taxon>Bacteria</taxon>
        <taxon>Pseudomonadati</taxon>
        <taxon>Myxococcota</taxon>
        <taxon>Myxococcia</taxon>
        <taxon>Myxococcales</taxon>
        <taxon>Cystobacterineae</taxon>
        <taxon>Myxococcaceae</taxon>
        <taxon>Pyxidicoccus</taxon>
    </lineage>
</organism>
<dbReference type="AlphaFoldDB" id="A0A848LZ82"/>
<keyword evidence="2" id="KW-0812">Transmembrane</keyword>
<evidence type="ECO:0000313" key="3">
    <source>
        <dbReference type="EMBL" id="NMO22643.1"/>
    </source>
</evidence>
<sequence>MSTYVPQNPTTLATSGDDAAPSRVSPDASLRAPHAAASERGAARVSAPDAASPMAPRAGTTTAQTPQPVPLDLPQVRKPRPMLLAALGLGVLAEALLSRPQWGVSFPLMAVALLGALAWLGGREGWQRARPNAWLAVPLIVISGFVAVRASPWLRALDVLTSGVLLLLLAHFWGAGRVQRLGLLGYPLVALGSVFKGMLYPPALVRDSVDFKAARQHAPRLMPFARGILIALPVLFVFGVLLESADAAFASAIHRVLDVDVWALFGTTVVHTLGALFAACVAAAVLGHALRRRKGREWGEDEVAPARPLLGLTEALTLILAVDALFLVFAGFQVAYLFIGGASSPAEGYTYAEYARRGFFELLAVSMLTLALVMALARWTRRESPLAEGAFRVGTSLMVALTLLILASAMKRMVLYEDAFGYTRLRVFTHVFMFALGVVLTWRAVTLWWRPERFAIGAFVTALGAVVAVNVLNPDALIVRLNLANPGQWGSDTYYLRKLSNDAVPELVHALGSTGAWHQDVKDVVDVFAERQSQEAHPTWPEWNLANWRARRALQEAGVATP</sequence>
<feature type="transmembrane region" description="Helical" evidence="2">
    <location>
        <begin position="262"/>
        <end position="286"/>
    </location>
</feature>
<reference evidence="3 4" key="1">
    <citation type="submission" date="2020-04" db="EMBL/GenBank/DDBJ databases">
        <title>Draft genome of Pyxidicoccus fallax type strain.</title>
        <authorList>
            <person name="Whitworth D.E."/>
        </authorList>
    </citation>
    <scope>NUCLEOTIDE SEQUENCE [LARGE SCALE GENOMIC DNA]</scope>
    <source>
        <strain evidence="3 4">DSM 14698</strain>
    </source>
</reference>
<feature type="transmembrane region" description="Helical" evidence="2">
    <location>
        <begin position="315"/>
        <end position="339"/>
    </location>
</feature>
<evidence type="ECO:0000256" key="1">
    <source>
        <dbReference type="SAM" id="MobiDB-lite"/>
    </source>
</evidence>
<dbReference type="Pfam" id="PF13687">
    <property type="entry name" value="DUF4153"/>
    <property type="match status" value="1"/>
</dbReference>
<evidence type="ECO:0000313" key="4">
    <source>
        <dbReference type="Proteomes" id="UP000518300"/>
    </source>
</evidence>
<dbReference type="RefSeq" id="WP_169351771.1">
    <property type="nucleotide sequence ID" value="NZ_JABBJJ010000451.1"/>
</dbReference>
<protein>
    <submittedName>
        <fullName evidence="3">DUF4173 domain-containing protein</fullName>
    </submittedName>
</protein>
<keyword evidence="2" id="KW-0472">Membrane</keyword>
<dbReference type="Proteomes" id="UP000518300">
    <property type="component" value="Unassembled WGS sequence"/>
</dbReference>
<name>A0A848LZ82_9BACT</name>
<keyword evidence="2" id="KW-1133">Transmembrane helix</keyword>
<feature type="transmembrane region" description="Helical" evidence="2">
    <location>
        <begin position="221"/>
        <end position="242"/>
    </location>
</feature>
<feature type="transmembrane region" description="Helical" evidence="2">
    <location>
        <begin position="133"/>
        <end position="150"/>
    </location>
</feature>
<feature type="region of interest" description="Disordered" evidence="1">
    <location>
        <begin position="1"/>
        <end position="70"/>
    </location>
</feature>
<feature type="transmembrane region" description="Helical" evidence="2">
    <location>
        <begin position="359"/>
        <end position="377"/>
    </location>
</feature>
<evidence type="ECO:0000256" key="2">
    <source>
        <dbReference type="SAM" id="Phobius"/>
    </source>
</evidence>
<dbReference type="EMBL" id="JABBJJ010000451">
    <property type="protein sequence ID" value="NMO22643.1"/>
    <property type="molecule type" value="Genomic_DNA"/>
</dbReference>
<accession>A0A848LZ82</accession>
<feature type="transmembrane region" description="Helical" evidence="2">
    <location>
        <begin position="104"/>
        <end position="121"/>
    </location>
</feature>